<dbReference type="GO" id="GO:0008757">
    <property type="term" value="F:S-adenosylmethionine-dependent methyltransferase activity"/>
    <property type="evidence" value="ECO:0007669"/>
    <property type="project" value="InterPro"/>
</dbReference>
<dbReference type="RefSeq" id="WP_119060449.1">
    <property type="nucleotide sequence ID" value="NZ_QXDF01000001.1"/>
</dbReference>
<dbReference type="OrthoDB" id="9789575at2"/>
<dbReference type="InterPro" id="IPR011991">
    <property type="entry name" value="ArsR-like_HTH"/>
</dbReference>
<feature type="region of interest" description="Disordered" evidence="1">
    <location>
        <begin position="327"/>
        <end position="346"/>
    </location>
</feature>
<evidence type="ECO:0000313" key="3">
    <source>
        <dbReference type="EMBL" id="RIA55561.1"/>
    </source>
</evidence>
<evidence type="ECO:0000256" key="1">
    <source>
        <dbReference type="SAM" id="MobiDB-lite"/>
    </source>
</evidence>
<reference evidence="3 4" key="1">
    <citation type="submission" date="2018-08" db="EMBL/GenBank/DDBJ databases">
        <title>Genomic Encyclopedia of Archaeal and Bacterial Type Strains, Phase II (KMG-II): from individual species to whole genera.</title>
        <authorList>
            <person name="Goeker M."/>
        </authorList>
    </citation>
    <scope>NUCLEOTIDE SEQUENCE [LARGE SCALE GENOMIC DNA]</scope>
    <source>
        <strain evidence="3 4">DSM 5002</strain>
    </source>
</reference>
<dbReference type="InterPro" id="IPR029063">
    <property type="entry name" value="SAM-dependent_MTases_sf"/>
</dbReference>
<dbReference type="Gene3D" id="1.10.10.10">
    <property type="entry name" value="Winged helix-like DNA-binding domain superfamily/Winged helix DNA-binding domain"/>
    <property type="match status" value="1"/>
</dbReference>
<dbReference type="CDD" id="cd00090">
    <property type="entry name" value="HTH_ARSR"/>
    <property type="match status" value="1"/>
</dbReference>
<comment type="caution">
    <text evidence="3">The sequence shown here is derived from an EMBL/GenBank/DDBJ whole genome shotgun (WGS) entry which is preliminary data.</text>
</comment>
<dbReference type="InterPro" id="IPR001845">
    <property type="entry name" value="HTH_ArsR_DNA-bd_dom"/>
</dbReference>
<dbReference type="Pfam" id="PF08241">
    <property type="entry name" value="Methyltransf_11"/>
    <property type="match status" value="1"/>
</dbReference>
<dbReference type="Gene3D" id="3.40.50.150">
    <property type="entry name" value="Vaccinia Virus protein VP39"/>
    <property type="match status" value="1"/>
</dbReference>
<dbReference type="PRINTS" id="PR00778">
    <property type="entry name" value="HTHARSR"/>
</dbReference>
<dbReference type="SUPFAM" id="SSF46785">
    <property type="entry name" value="Winged helix' DNA-binding domain"/>
    <property type="match status" value="1"/>
</dbReference>
<dbReference type="PANTHER" id="PTHR42912">
    <property type="entry name" value="METHYLTRANSFERASE"/>
    <property type="match status" value="1"/>
</dbReference>
<organism evidence="3 4">
    <name type="scientific">Dichotomicrobium thermohalophilum</name>
    <dbReference type="NCBI Taxonomy" id="933063"/>
    <lineage>
        <taxon>Bacteria</taxon>
        <taxon>Pseudomonadati</taxon>
        <taxon>Pseudomonadota</taxon>
        <taxon>Alphaproteobacteria</taxon>
        <taxon>Hyphomicrobiales</taxon>
        <taxon>Hyphomicrobiaceae</taxon>
        <taxon>Dichotomicrobium</taxon>
    </lineage>
</organism>
<name>A0A397QBH0_9HYPH</name>
<dbReference type="InterPro" id="IPR013216">
    <property type="entry name" value="Methyltransf_11"/>
</dbReference>
<dbReference type="InterPro" id="IPR036390">
    <property type="entry name" value="WH_DNA-bd_sf"/>
</dbReference>
<dbReference type="EMBL" id="QXDF01000001">
    <property type="protein sequence ID" value="RIA55561.1"/>
    <property type="molecule type" value="Genomic_DNA"/>
</dbReference>
<proteinExistence type="predicted"/>
<dbReference type="InterPro" id="IPR050508">
    <property type="entry name" value="Methyltransf_Superfamily"/>
</dbReference>
<evidence type="ECO:0000313" key="4">
    <source>
        <dbReference type="Proteomes" id="UP000266273"/>
    </source>
</evidence>
<feature type="domain" description="HTH arsR-type" evidence="2">
    <location>
        <begin position="2"/>
        <end position="96"/>
    </location>
</feature>
<protein>
    <submittedName>
        <fullName evidence="3">ArsR family transcriptional regulator</fullName>
    </submittedName>
</protein>
<dbReference type="CDD" id="cd02440">
    <property type="entry name" value="AdoMet_MTases"/>
    <property type="match status" value="1"/>
</dbReference>
<dbReference type="Proteomes" id="UP000266273">
    <property type="component" value="Unassembled WGS sequence"/>
</dbReference>
<keyword evidence="4" id="KW-1185">Reference proteome</keyword>
<dbReference type="AlphaFoldDB" id="A0A397QBH0"/>
<dbReference type="PANTHER" id="PTHR42912:SF93">
    <property type="entry name" value="N6-ADENOSINE-METHYLTRANSFERASE TMT1A"/>
    <property type="match status" value="1"/>
</dbReference>
<dbReference type="InterPro" id="IPR036388">
    <property type="entry name" value="WH-like_DNA-bd_sf"/>
</dbReference>
<dbReference type="SUPFAM" id="SSF53335">
    <property type="entry name" value="S-adenosyl-L-methionine-dependent methyltransferases"/>
    <property type="match status" value="1"/>
</dbReference>
<dbReference type="GO" id="GO:0003700">
    <property type="term" value="F:DNA-binding transcription factor activity"/>
    <property type="evidence" value="ECO:0007669"/>
    <property type="project" value="InterPro"/>
</dbReference>
<dbReference type="Pfam" id="PF01022">
    <property type="entry name" value="HTH_5"/>
    <property type="match status" value="1"/>
</dbReference>
<dbReference type="SMART" id="SM00418">
    <property type="entry name" value="HTH_ARSR"/>
    <property type="match status" value="1"/>
</dbReference>
<dbReference type="NCBIfam" id="NF033788">
    <property type="entry name" value="HTH_metalloreg"/>
    <property type="match status" value="1"/>
</dbReference>
<dbReference type="PROSITE" id="PS50987">
    <property type="entry name" value="HTH_ARSR_2"/>
    <property type="match status" value="1"/>
</dbReference>
<accession>A0A397QBH0</accession>
<evidence type="ECO:0000259" key="2">
    <source>
        <dbReference type="PROSITE" id="PS50987"/>
    </source>
</evidence>
<sequence length="346" mass="38006">MNSTLSTHDLVAILKAAGETTRLRILALLSGGEFNVKDLTRILGQSQPRVSRHLKLLAAAGLVERYQEGSWVFFRVRDDHAGQVIRGIIADALDVDDELLARDRQRAEAIRAERDAAAQAYFRDNAAEWDRIRALHVPEAVVTGAMREIMGPERLDLLVDLGTGTGHVLEVFAPQAKSAVGIDMNRQMLAYARTRMDRLGLSHVQLRQGDLFNVPLPEASADAVVLHQVLHFLDDPAPAIDEAARLLRPGGRLLIVDFASHDLEELRETFAHRRLGFSSEQMAKWLEDAGLVLADDRQLAADQAASGECLTVCLWGGVKFAAPAQAETAAPVTSQTSEEMTVELRE</sequence>
<gene>
    <name evidence="3" type="ORF">BXY53_0629</name>
</gene>